<reference evidence="2 3" key="1">
    <citation type="journal article" date="2011" name="Stand. Genomic Sci.">
        <title>Complete genome sequence of Deinococcus maricopensis type strain (LB-34).</title>
        <authorList>
            <person name="Pukall R."/>
            <person name="Zeytun A."/>
            <person name="Lucas S."/>
            <person name="Lapidus A."/>
            <person name="Hammon N."/>
            <person name="Deshpande S."/>
            <person name="Nolan M."/>
            <person name="Cheng J.F."/>
            <person name="Pitluck S."/>
            <person name="Liolios K."/>
            <person name="Pagani I."/>
            <person name="Mikhailova N."/>
            <person name="Ivanova N."/>
            <person name="Mavromatis K."/>
            <person name="Pati A."/>
            <person name="Tapia R."/>
            <person name="Han C."/>
            <person name="Goodwin L."/>
            <person name="Chen A."/>
            <person name="Palaniappan K."/>
            <person name="Land M."/>
            <person name="Hauser L."/>
            <person name="Chang Y.J."/>
            <person name="Jeffries C.D."/>
            <person name="Brambilla E.M."/>
            <person name="Rohde M."/>
            <person name="Goker M."/>
            <person name="Detter J.C."/>
            <person name="Woyke T."/>
            <person name="Bristow J."/>
            <person name="Eisen J.A."/>
            <person name="Markowitz V."/>
            <person name="Hugenholtz P."/>
            <person name="Kyrpides N.C."/>
            <person name="Klenk H.P."/>
        </authorList>
    </citation>
    <scope>NUCLEOTIDE SEQUENCE [LARGE SCALE GENOMIC DNA]</scope>
    <source>
        <strain evidence="3">DSM 21211 / LMG 22137 / NRRL B-23946 / LB-34</strain>
    </source>
</reference>
<dbReference type="HOGENOM" id="CLU_2492682_0_0_0"/>
<keyword evidence="1" id="KW-0812">Transmembrane</keyword>
<reference evidence="3" key="2">
    <citation type="submission" date="2011-01" db="EMBL/GenBank/DDBJ databases">
        <title>The complete genome of Deinococcus maricopensis DSM 21211.</title>
        <authorList>
            <consortium name="US DOE Joint Genome Institute (JGI-PGF)"/>
            <person name="Lucas S."/>
            <person name="Copeland A."/>
            <person name="Lapidus A."/>
            <person name="Goodwin L."/>
            <person name="Pitluck S."/>
            <person name="Kyrpides N."/>
            <person name="Mavromatis K."/>
            <person name="Pagani I."/>
            <person name="Ivanova N."/>
            <person name="Ovchinnikova G."/>
            <person name="Zeytun A."/>
            <person name="Detter J.C."/>
            <person name="Han C."/>
            <person name="Land M."/>
            <person name="Hauser L."/>
            <person name="Markowitz V."/>
            <person name="Cheng J.-F."/>
            <person name="Hugenholtz P."/>
            <person name="Woyke T."/>
            <person name="Wu D."/>
            <person name="Pukall R."/>
            <person name="Gehrich-Schroeter G."/>
            <person name="Brambilla E."/>
            <person name="Klenk H.-P."/>
            <person name="Eisen J.A."/>
        </authorList>
    </citation>
    <scope>NUCLEOTIDE SEQUENCE [LARGE SCALE GENOMIC DNA]</scope>
    <source>
        <strain evidence="3">DSM 21211 / LMG 22137 / NRRL B-23946 / LB-34</strain>
    </source>
</reference>
<proteinExistence type="predicted"/>
<dbReference type="KEGG" id="dmr:Deima_2666"/>
<evidence type="ECO:0000313" key="2">
    <source>
        <dbReference type="EMBL" id="ADV68299.1"/>
    </source>
</evidence>
<feature type="transmembrane region" description="Helical" evidence="1">
    <location>
        <begin position="48"/>
        <end position="78"/>
    </location>
</feature>
<evidence type="ECO:0000313" key="3">
    <source>
        <dbReference type="Proteomes" id="UP000008635"/>
    </source>
</evidence>
<organism evidence="2 3">
    <name type="scientific">Deinococcus maricopensis (strain DSM 21211 / LMG 22137 / NRRL B-23946 / LB-34)</name>
    <dbReference type="NCBI Taxonomy" id="709986"/>
    <lineage>
        <taxon>Bacteria</taxon>
        <taxon>Thermotogati</taxon>
        <taxon>Deinococcota</taxon>
        <taxon>Deinococci</taxon>
        <taxon>Deinococcales</taxon>
        <taxon>Deinococcaceae</taxon>
        <taxon>Deinococcus</taxon>
    </lineage>
</organism>
<keyword evidence="1" id="KW-1133">Transmembrane helix</keyword>
<protein>
    <submittedName>
        <fullName evidence="2">Membrane protein</fullName>
    </submittedName>
</protein>
<dbReference type="AlphaFoldDB" id="E8UB60"/>
<evidence type="ECO:0000256" key="1">
    <source>
        <dbReference type="SAM" id="Phobius"/>
    </source>
</evidence>
<keyword evidence="1" id="KW-0472">Membrane</keyword>
<dbReference type="STRING" id="709986.Deima_2666"/>
<gene>
    <name evidence="2" type="ordered locus">Deima_2666</name>
</gene>
<dbReference type="RefSeq" id="WP_013557803.1">
    <property type="nucleotide sequence ID" value="NC_014958.1"/>
</dbReference>
<accession>E8UB60</accession>
<dbReference type="Proteomes" id="UP000008635">
    <property type="component" value="Chromosome"/>
</dbReference>
<keyword evidence="3" id="KW-1185">Reference proteome</keyword>
<sequence precursor="true">MGALLAGVGGAALLPTPLALVALALPLAAVPLTLRAADWAGMAAPDLTVRLACALLPAGIAMACSAAGLTALAGPLLVGAGLLSLR</sequence>
<dbReference type="EMBL" id="CP002454">
    <property type="protein sequence ID" value="ADV68299.1"/>
    <property type="molecule type" value="Genomic_DNA"/>
</dbReference>
<name>E8UB60_DEIML</name>